<sequence>MDEAQITNRLMTLWGGTGQDATLEVADMEAAGRIRSRMHQLRAGAGDRVAGRKIGFSNRTLWPLYGVDGPIWNYVWDSTVIEAEAGVAEIPLHALPEPRIEPEIVLHLARAPEPGMNEADLMGCIDRIAHGCEIVVSVFPEWRFSAAGATAAYGLHGRLVVGPWFETHRNPQALAAQLSDFGVALRRDGALLDSGHARNVLGGPLSALRHLVETLAQEPDPAPLQAGEIISTGTLTDAHPVQPGTVWSTEFQGISLPGLEIRFV</sequence>
<dbReference type="EMBL" id="FNEJ01000019">
    <property type="protein sequence ID" value="SDJ12594.1"/>
    <property type="molecule type" value="Genomic_DNA"/>
</dbReference>
<gene>
    <name evidence="3" type="ORF">SAMN04487993_10192</name>
</gene>
<dbReference type="InterPro" id="IPR036663">
    <property type="entry name" value="Fumarylacetoacetase_C_sf"/>
</dbReference>
<dbReference type="InterPro" id="IPR011234">
    <property type="entry name" value="Fumarylacetoacetase-like_C"/>
</dbReference>
<dbReference type="GO" id="GO:0008684">
    <property type="term" value="F:2-oxopent-4-enoate hydratase activity"/>
    <property type="evidence" value="ECO:0007669"/>
    <property type="project" value="TreeGrafter"/>
</dbReference>
<keyword evidence="1" id="KW-0456">Lyase</keyword>
<dbReference type="Pfam" id="PF01557">
    <property type="entry name" value="FAA_hydrolase"/>
    <property type="match status" value="1"/>
</dbReference>
<dbReference type="AlphaFoldDB" id="A0A1G8R6I1"/>
<reference evidence="3 4" key="1">
    <citation type="submission" date="2016-10" db="EMBL/GenBank/DDBJ databases">
        <authorList>
            <person name="de Groot N.N."/>
        </authorList>
    </citation>
    <scope>NUCLEOTIDE SEQUENCE [LARGE SCALE GENOMIC DNA]</scope>
    <source>
        <strain evidence="3 4">DSM 26424</strain>
    </source>
</reference>
<protein>
    <submittedName>
        <fullName evidence="3">2-oxo-3-hexenedioate decarboxylase</fullName>
    </submittedName>
</protein>
<evidence type="ECO:0000313" key="4">
    <source>
        <dbReference type="Proteomes" id="UP000199093"/>
    </source>
</evidence>
<dbReference type="InterPro" id="IPR050772">
    <property type="entry name" value="Hydratase-Decarb/MhpD_sf"/>
</dbReference>
<dbReference type="OrthoDB" id="9792137at2"/>
<dbReference type="SUPFAM" id="SSF56529">
    <property type="entry name" value="FAH"/>
    <property type="match status" value="1"/>
</dbReference>
<evidence type="ECO:0000313" key="3">
    <source>
        <dbReference type="EMBL" id="SDJ12594.1"/>
    </source>
</evidence>
<evidence type="ECO:0000256" key="1">
    <source>
        <dbReference type="ARBA" id="ARBA00023239"/>
    </source>
</evidence>
<dbReference type="PANTHER" id="PTHR30143:SF0">
    <property type="entry name" value="2-KETO-4-PENTENOATE HYDRATASE"/>
    <property type="match status" value="1"/>
</dbReference>
<dbReference type="PANTHER" id="PTHR30143">
    <property type="entry name" value="ACID HYDRATASE"/>
    <property type="match status" value="1"/>
</dbReference>
<dbReference type="Gene3D" id="3.90.850.10">
    <property type="entry name" value="Fumarylacetoacetase-like, C-terminal domain"/>
    <property type="match status" value="1"/>
</dbReference>
<dbReference type="Proteomes" id="UP000199093">
    <property type="component" value="Unassembled WGS sequence"/>
</dbReference>
<dbReference type="STRING" id="555512.SAMN04487993_10192"/>
<dbReference type="RefSeq" id="WP_089849831.1">
    <property type="nucleotide sequence ID" value="NZ_FNEJ01000019.1"/>
</dbReference>
<accession>A0A1G8R6I1</accession>
<evidence type="ECO:0000259" key="2">
    <source>
        <dbReference type="Pfam" id="PF01557"/>
    </source>
</evidence>
<name>A0A1G8R6I1_9RHOB</name>
<keyword evidence="4" id="KW-1185">Reference proteome</keyword>
<feature type="domain" description="Fumarylacetoacetase-like C-terminal" evidence="2">
    <location>
        <begin position="79"/>
        <end position="254"/>
    </location>
</feature>
<dbReference type="GO" id="GO:0005737">
    <property type="term" value="C:cytoplasm"/>
    <property type="evidence" value="ECO:0007669"/>
    <property type="project" value="TreeGrafter"/>
</dbReference>
<proteinExistence type="predicted"/>
<organism evidence="3 4">
    <name type="scientific">Salipiger marinus</name>
    <dbReference type="NCBI Taxonomy" id="555512"/>
    <lineage>
        <taxon>Bacteria</taxon>
        <taxon>Pseudomonadati</taxon>
        <taxon>Pseudomonadota</taxon>
        <taxon>Alphaproteobacteria</taxon>
        <taxon>Rhodobacterales</taxon>
        <taxon>Roseobacteraceae</taxon>
        <taxon>Salipiger</taxon>
    </lineage>
</organism>